<dbReference type="Gene3D" id="2.60.40.1090">
    <property type="entry name" value="Fimbrial-type adhesion domain"/>
    <property type="match status" value="1"/>
</dbReference>
<dbReference type="InterPro" id="IPR036937">
    <property type="entry name" value="Adhesion_dom_fimbrial_sf"/>
</dbReference>
<dbReference type="PATRIC" id="fig|1441930.4.peg.203"/>
<keyword evidence="4" id="KW-1185">Reference proteome</keyword>
<dbReference type="EMBL" id="CP007044">
    <property type="protein sequence ID" value="AHG22562.1"/>
    <property type="molecule type" value="Genomic_DNA"/>
</dbReference>
<dbReference type="GO" id="GO:0009289">
    <property type="term" value="C:pilus"/>
    <property type="evidence" value="ECO:0007669"/>
    <property type="project" value="InterPro"/>
</dbReference>
<evidence type="ECO:0000259" key="2">
    <source>
        <dbReference type="Pfam" id="PF00419"/>
    </source>
</evidence>
<organism evidence="3 4">
    <name type="scientific">Chania multitudinisentens RB-25</name>
    <dbReference type="NCBI Taxonomy" id="1441930"/>
    <lineage>
        <taxon>Bacteria</taxon>
        <taxon>Pseudomonadati</taxon>
        <taxon>Pseudomonadota</taxon>
        <taxon>Gammaproteobacteria</taxon>
        <taxon>Enterobacterales</taxon>
        <taxon>Yersiniaceae</taxon>
        <taxon>Chania</taxon>
    </lineage>
</organism>
<dbReference type="GO" id="GO:0007155">
    <property type="term" value="P:cell adhesion"/>
    <property type="evidence" value="ECO:0007669"/>
    <property type="project" value="InterPro"/>
</dbReference>
<dbReference type="AlphaFoldDB" id="W0LJP6"/>
<keyword evidence="1" id="KW-0732">Signal</keyword>
<dbReference type="Proteomes" id="UP000019030">
    <property type="component" value="Chromosome"/>
</dbReference>
<dbReference type="SUPFAM" id="SSF49401">
    <property type="entry name" value="Bacterial adhesins"/>
    <property type="match status" value="1"/>
</dbReference>
<proteinExistence type="predicted"/>
<evidence type="ECO:0000313" key="3">
    <source>
        <dbReference type="EMBL" id="AHG22562.1"/>
    </source>
</evidence>
<gene>
    <name evidence="3" type="ORF">Z042_00980</name>
</gene>
<dbReference type="OrthoDB" id="6480706at2"/>
<feature type="domain" description="Fimbrial-type adhesion" evidence="2">
    <location>
        <begin position="32"/>
        <end position="182"/>
    </location>
</feature>
<reference evidence="3 4" key="1">
    <citation type="submission" date="2014-01" db="EMBL/GenBank/DDBJ databases">
        <title>Isolation of Serratia multitudinisentens RB-25 from Ex-Landfill site.</title>
        <authorList>
            <person name="Robson E.H.J."/>
        </authorList>
    </citation>
    <scope>NUCLEOTIDE SEQUENCE [LARGE SCALE GENOMIC DNA]</scope>
    <source>
        <strain evidence="3 4">RB-25</strain>
    </source>
</reference>
<name>W0LJP6_9GAMM</name>
<sequence>MCKPLLNLTPAALLLLMVTSSVQAASNAQMIITASVVAAACDVSLSTSNLDLGNYTPSDFSGVANPISASKKQFIVGISNCQTPLAANDIAQLTITGQTLAGNPTLFNSNNTNTGVMLSQVSTPTDYLKNGDVLSVATAGGTPSTEDFNGKTLSLQAGLAATTTSGINFGAVNAPILFSFTYN</sequence>
<dbReference type="InterPro" id="IPR000259">
    <property type="entry name" value="Adhesion_dom_fimbrial"/>
</dbReference>
<dbReference type="eggNOG" id="COG3539">
    <property type="taxonomic scope" value="Bacteria"/>
</dbReference>
<evidence type="ECO:0000313" key="4">
    <source>
        <dbReference type="Proteomes" id="UP000019030"/>
    </source>
</evidence>
<reference evidence="3 4" key="2">
    <citation type="submission" date="2015-03" db="EMBL/GenBank/DDBJ databases">
        <authorList>
            <person name="Chan K.-G."/>
        </authorList>
    </citation>
    <scope>NUCLEOTIDE SEQUENCE [LARGE SCALE GENOMIC DNA]</scope>
    <source>
        <strain evidence="3 4">RB-25</strain>
    </source>
</reference>
<feature type="signal peptide" evidence="1">
    <location>
        <begin position="1"/>
        <end position="24"/>
    </location>
</feature>
<evidence type="ECO:0000256" key="1">
    <source>
        <dbReference type="SAM" id="SignalP"/>
    </source>
</evidence>
<dbReference type="HOGENOM" id="CLU_126622_0_0_6"/>
<feature type="chain" id="PRO_5004792289" description="Fimbrial-type adhesion domain-containing protein" evidence="1">
    <location>
        <begin position="25"/>
        <end position="183"/>
    </location>
</feature>
<dbReference type="KEGG" id="sfo:Z042_00980"/>
<dbReference type="Pfam" id="PF00419">
    <property type="entry name" value="Fimbrial"/>
    <property type="match status" value="1"/>
</dbReference>
<accession>W0LJP6</accession>
<dbReference type="RefSeq" id="WP_024910930.1">
    <property type="nucleotide sequence ID" value="NZ_CP007044.2"/>
</dbReference>
<dbReference type="InterPro" id="IPR008966">
    <property type="entry name" value="Adhesion_dom_sf"/>
</dbReference>
<protein>
    <recommendedName>
        <fullName evidence="2">Fimbrial-type adhesion domain-containing protein</fullName>
    </recommendedName>
</protein>